<protein>
    <recommendedName>
        <fullName evidence="1">Peptidase M28 domain-containing protein</fullName>
    </recommendedName>
</protein>
<dbReference type="SUPFAM" id="SSF53187">
    <property type="entry name" value="Zn-dependent exopeptidases"/>
    <property type="match status" value="1"/>
</dbReference>
<dbReference type="Gene3D" id="3.40.630.10">
    <property type="entry name" value="Zn peptidases"/>
    <property type="match status" value="1"/>
</dbReference>
<evidence type="ECO:0000259" key="1">
    <source>
        <dbReference type="Pfam" id="PF04389"/>
    </source>
</evidence>
<name>W7L6P4_9CREN</name>
<dbReference type="AlphaFoldDB" id="W7L6P4"/>
<feature type="domain" description="Peptidase M28" evidence="1">
    <location>
        <begin position="181"/>
        <end position="342"/>
    </location>
</feature>
<sequence>MIYERVKDLSRLGEVVAGDPKERRLVSKIEDILTGVDERKVYPIEVLHYESKTFIEGEKEIEAVAFPYSPPIDFSGRISRNVKECKNSGALIELKNLYEVNKYYLEAVSSGCQFVVFTLDDKLRKFVVKSSPLLNLSSSTPPPIPAFYVRRTDSAYIKESLSVKNFPTVRRSTGYVLEAIRNSRGEEKIYVTSHHDHWLAGEHDNLASIAMMEEIKSEKYEIHLISFTAEESGSPNFSSFSWSYGSRRFVEEIKEVENAVLNINLDNVVPSSLVVKASPGVVGLSRKFFAEAKGEVEIYSDGYSFFKKGVPTITVEGVNENYHSDFDLVTQEEEEGFLNVVATLRRMLDEKIEVSVNEISQDLLEATHSLPLALRSRSVNLLNNSILKQLGTRLFKLYGGVMGSSDTYAIVRPFPHFFAINLLRSNPKVYIEGSPAEEIVQSNFYEQYISSKVEEYIKIYNYIIDQILKDFL</sequence>
<keyword evidence="3" id="KW-1185">Reference proteome</keyword>
<dbReference type="InterPro" id="IPR007484">
    <property type="entry name" value="Peptidase_M28"/>
</dbReference>
<evidence type="ECO:0000313" key="2">
    <source>
        <dbReference type="EMBL" id="EWG07304.1"/>
    </source>
</evidence>
<dbReference type="Pfam" id="PF04389">
    <property type="entry name" value="Peptidase_M28"/>
    <property type="match status" value="1"/>
</dbReference>
<dbReference type="PATRIC" id="fig|1326980.6.peg.974"/>
<organism evidence="2 3">
    <name type="scientific">Candidatus Aramenus sulfurataquae</name>
    <dbReference type="NCBI Taxonomy" id="1326980"/>
    <lineage>
        <taxon>Archaea</taxon>
        <taxon>Thermoproteota</taxon>
        <taxon>Thermoprotei</taxon>
        <taxon>Sulfolobales</taxon>
        <taxon>Sulfolobaceae</taxon>
        <taxon>Candidatus Aramenus</taxon>
    </lineage>
</organism>
<accession>W7L6P4</accession>
<dbReference type="EMBL" id="ASRH01000004">
    <property type="protein sequence ID" value="EWG07304.1"/>
    <property type="molecule type" value="Genomic_DNA"/>
</dbReference>
<gene>
    <name evidence="2" type="ORF">ASUL_04906</name>
</gene>
<reference evidence="2 3" key="1">
    <citation type="journal article" date="2014" name="Genome Announc.">
        <title>Draft Genome Sequence of the Sulfolobales Archaeon AZ1, Obtained through Metagenomic Analysis of a Mexican Hot Spring.</title>
        <authorList>
            <person name="Servin-Garciduenas L.E."/>
            <person name="Martinez-Romero E."/>
        </authorList>
    </citation>
    <scope>NUCLEOTIDE SEQUENCE [LARGE SCALE GENOMIC DNA]</scope>
    <source>
        <strain evidence="2">AZ1-illumnia</strain>
    </source>
</reference>
<comment type="caution">
    <text evidence="2">The sequence shown here is derived from an EMBL/GenBank/DDBJ whole genome shotgun (WGS) entry which is preliminary data.</text>
</comment>
<proteinExistence type="predicted"/>
<evidence type="ECO:0000313" key="3">
    <source>
        <dbReference type="Proteomes" id="UP000054284"/>
    </source>
</evidence>
<dbReference type="Proteomes" id="UP000054284">
    <property type="component" value="Unassembled WGS sequence"/>
</dbReference>